<organism evidence="2 3">
    <name type="scientific">Desmonostoc muscorum LEGE 12446</name>
    <dbReference type="NCBI Taxonomy" id="1828758"/>
    <lineage>
        <taxon>Bacteria</taxon>
        <taxon>Bacillati</taxon>
        <taxon>Cyanobacteriota</taxon>
        <taxon>Cyanophyceae</taxon>
        <taxon>Nostocales</taxon>
        <taxon>Nostocaceae</taxon>
        <taxon>Desmonostoc</taxon>
    </lineage>
</organism>
<dbReference type="RefSeq" id="WP_193921988.1">
    <property type="nucleotide sequence ID" value="NZ_JADEXS020000001.1"/>
</dbReference>
<accession>A0A8J7A3I9</accession>
<dbReference type="Pfam" id="PF00400">
    <property type="entry name" value="WD40"/>
    <property type="match status" value="1"/>
</dbReference>
<keyword evidence="3" id="KW-1185">Reference proteome</keyword>
<reference evidence="2" key="1">
    <citation type="submission" date="2020-10" db="EMBL/GenBank/DDBJ databases">
        <authorList>
            <person name="Castelo-Branco R."/>
            <person name="Eusebio N."/>
            <person name="Adriana R."/>
            <person name="Vieira A."/>
            <person name="Brugerolle De Fraissinette N."/>
            <person name="Rezende De Castro R."/>
            <person name="Schneider M.P."/>
            <person name="Vasconcelos V."/>
            <person name="Leao P.N."/>
        </authorList>
    </citation>
    <scope>NUCLEOTIDE SEQUENCE</scope>
    <source>
        <strain evidence="2">LEGE 12446</strain>
    </source>
</reference>
<feature type="repeat" description="WD" evidence="1">
    <location>
        <begin position="48"/>
        <end position="79"/>
    </location>
</feature>
<dbReference type="PROSITE" id="PS50082">
    <property type="entry name" value="WD_REPEATS_2"/>
    <property type="match status" value="1"/>
</dbReference>
<protein>
    <submittedName>
        <fullName evidence="2">Uncharacterized protein</fullName>
    </submittedName>
</protein>
<evidence type="ECO:0000313" key="3">
    <source>
        <dbReference type="Proteomes" id="UP000622533"/>
    </source>
</evidence>
<keyword evidence="1" id="KW-0853">WD repeat</keyword>
<proteinExistence type="predicted"/>
<dbReference type="PROSITE" id="PS50294">
    <property type="entry name" value="WD_REPEATS_REGION"/>
    <property type="match status" value="1"/>
</dbReference>
<dbReference type="Gene3D" id="2.130.10.10">
    <property type="entry name" value="YVTN repeat-like/Quinoprotein amine dehydrogenase"/>
    <property type="match status" value="1"/>
</dbReference>
<dbReference type="InterPro" id="IPR001680">
    <property type="entry name" value="WD40_rpt"/>
</dbReference>
<dbReference type="Proteomes" id="UP000622533">
    <property type="component" value="Unassembled WGS sequence"/>
</dbReference>
<sequence>MILFWGSRTLNQYGDLLAIGEKSTNFDSGKLGIKVLQIPDGQTVCTSITSLDFNGNGQLLVSSYRDGTIAVWQQKKGLA</sequence>
<dbReference type="EMBL" id="JADEXS010000577">
    <property type="protein sequence ID" value="MBE9026320.1"/>
    <property type="molecule type" value="Genomic_DNA"/>
</dbReference>
<evidence type="ECO:0000313" key="2">
    <source>
        <dbReference type="EMBL" id="MBE9026320.1"/>
    </source>
</evidence>
<dbReference type="AlphaFoldDB" id="A0A8J7A3I9"/>
<name>A0A8J7A3I9_DESMC</name>
<gene>
    <name evidence="2" type="ORF">IQ276_29045</name>
</gene>
<evidence type="ECO:0000256" key="1">
    <source>
        <dbReference type="PROSITE-ProRule" id="PRU00221"/>
    </source>
</evidence>
<dbReference type="InterPro" id="IPR015943">
    <property type="entry name" value="WD40/YVTN_repeat-like_dom_sf"/>
</dbReference>
<dbReference type="InterPro" id="IPR036322">
    <property type="entry name" value="WD40_repeat_dom_sf"/>
</dbReference>
<dbReference type="SUPFAM" id="SSF50978">
    <property type="entry name" value="WD40 repeat-like"/>
    <property type="match status" value="1"/>
</dbReference>
<comment type="caution">
    <text evidence="2">The sequence shown here is derived from an EMBL/GenBank/DDBJ whole genome shotgun (WGS) entry which is preliminary data.</text>
</comment>
<dbReference type="SMART" id="SM00320">
    <property type="entry name" value="WD40"/>
    <property type="match status" value="1"/>
</dbReference>